<sequence>MADPWQDEAPQARQERYYPPLPGTAPRVAMPQRQVWENTIPQTHRRNATTPAIDSRRETAAPIFMAPPPNNTAPRNPWQFGYRYQAVGPSQRTLIPSPPATGAFPRAQGAPGRGFPPAEPTPAPTNTSPGRQATAQNAQPAEGTARGDGGPQQPRPPFRPSYMANPQSRAERENPGRETIARRMAAGVSANYRGNYRLARNRPANIPQEENCSIRSSSHAGFAFSSKTIPATCKGRRVVPCRDHKDQGSVM</sequence>
<reference evidence="1 2" key="1">
    <citation type="journal article" date="2021" name="Nat. Commun.">
        <title>Genetic determinants of endophytism in the Arabidopsis root mycobiome.</title>
        <authorList>
            <person name="Mesny F."/>
            <person name="Miyauchi S."/>
            <person name="Thiergart T."/>
            <person name="Pickel B."/>
            <person name="Atanasova L."/>
            <person name="Karlsson M."/>
            <person name="Huettel B."/>
            <person name="Barry K.W."/>
            <person name="Haridas S."/>
            <person name="Chen C."/>
            <person name="Bauer D."/>
            <person name="Andreopoulos W."/>
            <person name="Pangilinan J."/>
            <person name="LaButti K."/>
            <person name="Riley R."/>
            <person name="Lipzen A."/>
            <person name="Clum A."/>
            <person name="Drula E."/>
            <person name="Henrissat B."/>
            <person name="Kohler A."/>
            <person name="Grigoriev I.V."/>
            <person name="Martin F.M."/>
            <person name="Hacquard S."/>
        </authorList>
    </citation>
    <scope>NUCLEOTIDE SEQUENCE [LARGE SCALE GENOMIC DNA]</scope>
    <source>
        <strain evidence="1 2">MPI-SDFR-AT-0079</strain>
    </source>
</reference>
<evidence type="ECO:0000313" key="2">
    <source>
        <dbReference type="Proteomes" id="UP000724584"/>
    </source>
</evidence>
<evidence type="ECO:0000313" key="1">
    <source>
        <dbReference type="EMBL" id="KAH6628772.1"/>
    </source>
</evidence>
<protein>
    <submittedName>
        <fullName evidence="1">Uncharacterized protein</fullName>
    </submittedName>
</protein>
<keyword evidence="2" id="KW-1185">Reference proteome</keyword>
<organism evidence="1 2">
    <name type="scientific">Chaetomium tenue</name>
    <dbReference type="NCBI Taxonomy" id="1854479"/>
    <lineage>
        <taxon>Eukaryota</taxon>
        <taxon>Fungi</taxon>
        <taxon>Dikarya</taxon>
        <taxon>Ascomycota</taxon>
        <taxon>Pezizomycotina</taxon>
        <taxon>Sordariomycetes</taxon>
        <taxon>Sordariomycetidae</taxon>
        <taxon>Sordariales</taxon>
        <taxon>Chaetomiaceae</taxon>
        <taxon>Chaetomium</taxon>
    </lineage>
</organism>
<accession>A0ACB7P869</accession>
<proteinExistence type="predicted"/>
<dbReference type="EMBL" id="JAGIZQ010000005">
    <property type="protein sequence ID" value="KAH6628772.1"/>
    <property type="molecule type" value="Genomic_DNA"/>
</dbReference>
<comment type="caution">
    <text evidence="1">The sequence shown here is derived from an EMBL/GenBank/DDBJ whole genome shotgun (WGS) entry which is preliminary data.</text>
</comment>
<gene>
    <name evidence="1" type="ORF">F5144DRAFT_494848</name>
</gene>
<dbReference type="Proteomes" id="UP000724584">
    <property type="component" value="Unassembled WGS sequence"/>
</dbReference>
<name>A0ACB7P869_9PEZI</name>